<accession>A0A0G2GHS5</accession>
<feature type="signal peptide" evidence="1">
    <location>
        <begin position="1"/>
        <end position="20"/>
    </location>
</feature>
<feature type="chain" id="PRO_5002544827" evidence="1">
    <location>
        <begin position="21"/>
        <end position="152"/>
    </location>
</feature>
<protein>
    <submittedName>
        <fullName evidence="2">Putative secreted protein nis1</fullName>
    </submittedName>
</protein>
<organism evidence="2 3">
    <name type="scientific">Diplodia seriata</name>
    <dbReference type="NCBI Taxonomy" id="420778"/>
    <lineage>
        <taxon>Eukaryota</taxon>
        <taxon>Fungi</taxon>
        <taxon>Dikarya</taxon>
        <taxon>Ascomycota</taxon>
        <taxon>Pezizomycotina</taxon>
        <taxon>Dothideomycetes</taxon>
        <taxon>Dothideomycetes incertae sedis</taxon>
        <taxon>Botryosphaeriales</taxon>
        <taxon>Botryosphaeriaceae</taxon>
        <taxon>Diplodia</taxon>
    </lineage>
</organism>
<proteinExistence type="predicted"/>
<evidence type="ECO:0000256" key="1">
    <source>
        <dbReference type="SAM" id="SignalP"/>
    </source>
</evidence>
<comment type="caution">
    <text evidence="2">The sequence shown here is derived from an EMBL/GenBank/DDBJ whole genome shotgun (WGS) entry which is preliminary data.</text>
</comment>
<dbReference type="InterPro" id="IPR045469">
    <property type="entry name" value="Nis1"/>
</dbReference>
<sequence>MKFSASTFAGLLSMSSLAAARITGITLPKQLAAGQNFTAFLNTEGYIQSIADVSVAFGAAPAEYAYEKTLGTAVLGEKTLGSELSNVVRNISLPLSVPADFQKGEAVVTAALFSLTGARYSPALSYFNVTVDVADVTDASEFVQSSGVINVY</sequence>
<dbReference type="Proteomes" id="UP000034182">
    <property type="component" value="Unassembled WGS sequence"/>
</dbReference>
<dbReference type="Pfam" id="PF19271">
    <property type="entry name" value="Nis1"/>
    <property type="match status" value="1"/>
</dbReference>
<reference evidence="2 3" key="1">
    <citation type="submission" date="2015-03" db="EMBL/GenBank/DDBJ databases">
        <authorList>
            <person name="Morales-Cruz A."/>
            <person name="Amrine K.C."/>
            <person name="Cantu D."/>
        </authorList>
    </citation>
    <scope>NUCLEOTIDE SEQUENCE [LARGE SCALE GENOMIC DNA]</scope>
    <source>
        <strain evidence="2">DS831</strain>
    </source>
</reference>
<dbReference type="EMBL" id="LAQI01000168">
    <property type="protein sequence ID" value="KKY16525.1"/>
    <property type="molecule type" value="Genomic_DNA"/>
</dbReference>
<reference evidence="2 3" key="2">
    <citation type="submission" date="2015-05" db="EMBL/GenBank/DDBJ databases">
        <title>Distinctive expansion of gene families associated with plant cell wall degradation and secondary metabolism in the genomes of grapevine trunk pathogens.</title>
        <authorList>
            <person name="Lawrence D.P."/>
            <person name="Travadon R."/>
            <person name="Rolshausen P.E."/>
            <person name="Baumgartner K."/>
        </authorList>
    </citation>
    <scope>NUCLEOTIDE SEQUENCE [LARGE SCALE GENOMIC DNA]</scope>
    <source>
        <strain evidence="2">DS831</strain>
    </source>
</reference>
<name>A0A0G2GHS5_9PEZI</name>
<evidence type="ECO:0000313" key="2">
    <source>
        <dbReference type="EMBL" id="KKY16525.1"/>
    </source>
</evidence>
<dbReference type="AlphaFoldDB" id="A0A0G2GHS5"/>
<gene>
    <name evidence="2" type="ORF">UCDDS831_g07024</name>
</gene>
<evidence type="ECO:0000313" key="3">
    <source>
        <dbReference type="Proteomes" id="UP000034182"/>
    </source>
</evidence>
<keyword evidence="1" id="KW-0732">Signal</keyword>